<proteinExistence type="predicted"/>
<protein>
    <submittedName>
        <fullName evidence="2">DUF397 domain-containing protein</fullName>
    </submittedName>
</protein>
<evidence type="ECO:0000313" key="2">
    <source>
        <dbReference type="EMBL" id="QCD56146.1"/>
    </source>
</evidence>
<evidence type="ECO:0000259" key="1">
    <source>
        <dbReference type="Pfam" id="PF04149"/>
    </source>
</evidence>
<dbReference type="KEGG" id="shaw:CEB94_15685"/>
<dbReference type="Proteomes" id="UP000495940">
    <property type="component" value="Chromosome"/>
</dbReference>
<dbReference type="InterPro" id="IPR007278">
    <property type="entry name" value="DUF397"/>
</dbReference>
<reference evidence="2 3" key="1">
    <citation type="submission" date="2017-06" db="EMBL/GenBank/DDBJ databases">
        <title>Complete Genome Sequence of Streptomyces hawaiiensis NRRL 15010 and insights into acyldepsipeptides biosynthesis.</title>
        <authorList>
            <person name="Mariita R.M."/>
            <person name="Sello J.K."/>
        </authorList>
    </citation>
    <scope>NUCLEOTIDE SEQUENCE [LARGE SCALE GENOMIC DNA]</scope>
    <source>
        <strain evidence="2 3">ATCC 12236</strain>
    </source>
</reference>
<dbReference type="EMBL" id="CP021978">
    <property type="protein sequence ID" value="QCD56146.1"/>
    <property type="molecule type" value="Genomic_DNA"/>
</dbReference>
<organism evidence="2 3">
    <name type="scientific">Streptomyces hawaiiensis</name>
    <dbReference type="NCBI Taxonomy" id="67305"/>
    <lineage>
        <taxon>Bacteria</taxon>
        <taxon>Bacillati</taxon>
        <taxon>Actinomycetota</taxon>
        <taxon>Actinomycetes</taxon>
        <taxon>Kitasatosporales</taxon>
        <taxon>Streptomycetaceae</taxon>
        <taxon>Streptomyces</taxon>
    </lineage>
</organism>
<feature type="domain" description="DUF397" evidence="1">
    <location>
        <begin position="12"/>
        <end position="65"/>
    </location>
</feature>
<dbReference type="Pfam" id="PF04149">
    <property type="entry name" value="DUF397"/>
    <property type="match status" value="1"/>
</dbReference>
<gene>
    <name evidence="2" type="ORF">CEB94_15685</name>
</gene>
<dbReference type="AlphaFoldDB" id="A0A6G5REF2"/>
<keyword evidence="3" id="KW-1185">Reference proteome</keyword>
<name>A0A6G5REF2_9ACTN</name>
<sequence length="71" mass="7563">MILPESDGSSRLVWFTASYSNGAGGECVECASTGDGALVRDSKMTEAHVIAVSGDAWRSFIQTMKHVSTRP</sequence>
<evidence type="ECO:0000313" key="3">
    <source>
        <dbReference type="Proteomes" id="UP000495940"/>
    </source>
</evidence>
<accession>A0A6G5REF2</accession>